<keyword evidence="3" id="KW-1185">Reference proteome</keyword>
<feature type="transmembrane region" description="Helical" evidence="1">
    <location>
        <begin position="120"/>
        <end position="140"/>
    </location>
</feature>
<keyword evidence="1" id="KW-0472">Membrane</keyword>
<protein>
    <submittedName>
        <fullName evidence="2">Uncharacterized protein</fullName>
    </submittedName>
</protein>
<gene>
    <name evidence="2" type="ORF">R3P38DRAFT_3236144</name>
</gene>
<reference evidence="2 3" key="1">
    <citation type="journal article" date="2024" name="J Genomics">
        <title>Draft genome sequencing and assembly of Favolaschia claudopus CIRM-BRFM 2984 isolated from oak limbs.</title>
        <authorList>
            <person name="Navarro D."/>
            <person name="Drula E."/>
            <person name="Chaduli D."/>
            <person name="Cazenave R."/>
            <person name="Ahrendt S."/>
            <person name="Wang J."/>
            <person name="Lipzen A."/>
            <person name="Daum C."/>
            <person name="Barry K."/>
            <person name="Grigoriev I.V."/>
            <person name="Favel A."/>
            <person name="Rosso M.N."/>
            <person name="Martin F."/>
        </authorList>
    </citation>
    <scope>NUCLEOTIDE SEQUENCE [LARGE SCALE GENOMIC DNA]</scope>
    <source>
        <strain evidence="2 3">CIRM-BRFM 2984</strain>
    </source>
</reference>
<dbReference type="AlphaFoldDB" id="A0AAV9ZD23"/>
<keyword evidence="1" id="KW-0812">Transmembrane</keyword>
<organism evidence="2 3">
    <name type="scientific">Favolaschia claudopus</name>
    <dbReference type="NCBI Taxonomy" id="2862362"/>
    <lineage>
        <taxon>Eukaryota</taxon>
        <taxon>Fungi</taxon>
        <taxon>Dikarya</taxon>
        <taxon>Basidiomycota</taxon>
        <taxon>Agaricomycotina</taxon>
        <taxon>Agaricomycetes</taxon>
        <taxon>Agaricomycetidae</taxon>
        <taxon>Agaricales</taxon>
        <taxon>Marasmiineae</taxon>
        <taxon>Mycenaceae</taxon>
        <taxon>Favolaschia</taxon>
    </lineage>
</organism>
<feature type="transmembrane region" description="Helical" evidence="1">
    <location>
        <begin position="69"/>
        <end position="87"/>
    </location>
</feature>
<dbReference type="EMBL" id="JAWWNJ010000162">
    <property type="protein sequence ID" value="KAK6978056.1"/>
    <property type="molecule type" value="Genomic_DNA"/>
</dbReference>
<evidence type="ECO:0000256" key="1">
    <source>
        <dbReference type="SAM" id="Phobius"/>
    </source>
</evidence>
<sequence>MVKGSTLLLLPPSFPFCEGRGSGGSDGEEDRDLQVHTDWITHDERRRVAITHAIQLAAPHTQVCADETLWLLAFCWPLWCLLAFTSFPEMVDWAPCDPLRHADFPALLVASSSVDHDCGFLLSSLCPVVLVFYIVIFLSWQAEVWAEEEEERQINAEEEWR</sequence>
<keyword evidence="1" id="KW-1133">Transmembrane helix</keyword>
<evidence type="ECO:0000313" key="2">
    <source>
        <dbReference type="EMBL" id="KAK6978056.1"/>
    </source>
</evidence>
<proteinExistence type="predicted"/>
<comment type="caution">
    <text evidence="2">The sequence shown here is derived from an EMBL/GenBank/DDBJ whole genome shotgun (WGS) entry which is preliminary data.</text>
</comment>
<accession>A0AAV9ZD23</accession>
<evidence type="ECO:0000313" key="3">
    <source>
        <dbReference type="Proteomes" id="UP001362999"/>
    </source>
</evidence>
<dbReference type="Proteomes" id="UP001362999">
    <property type="component" value="Unassembled WGS sequence"/>
</dbReference>
<name>A0AAV9ZD23_9AGAR</name>